<evidence type="ECO:0000313" key="2">
    <source>
        <dbReference type="Proteomes" id="UP000324222"/>
    </source>
</evidence>
<name>A0A5B7IJW6_PORTR</name>
<reference evidence="1 2" key="1">
    <citation type="submission" date="2019-05" db="EMBL/GenBank/DDBJ databases">
        <title>Another draft genome of Portunus trituberculatus and its Hox gene families provides insights of decapod evolution.</title>
        <authorList>
            <person name="Jeong J.-H."/>
            <person name="Song I."/>
            <person name="Kim S."/>
            <person name="Choi T."/>
            <person name="Kim D."/>
            <person name="Ryu S."/>
            <person name="Kim W."/>
        </authorList>
    </citation>
    <scope>NUCLEOTIDE SEQUENCE [LARGE SCALE GENOMIC DNA]</scope>
    <source>
        <tissue evidence="1">Muscle</tissue>
    </source>
</reference>
<gene>
    <name evidence="1" type="ORF">E2C01_076495</name>
</gene>
<proteinExistence type="predicted"/>
<dbReference type="AlphaFoldDB" id="A0A5B7IJW6"/>
<accession>A0A5B7IJW6</accession>
<comment type="caution">
    <text evidence="1">The sequence shown here is derived from an EMBL/GenBank/DDBJ whole genome shotgun (WGS) entry which is preliminary data.</text>
</comment>
<keyword evidence="2" id="KW-1185">Reference proteome</keyword>
<dbReference type="Proteomes" id="UP000324222">
    <property type="component" value="Unassembled WGS sequence"/>
</dbReference>
<evidence type="ECO:0000313" key="1">
    <source>
        <dbReference type="EMBL" id="MPC81857.1"/>
    </source>
</evidence>
<sequence length="78" mass="8890">MEGKLRNNHKNSNLTVGGEFGIFVGSWREFFELQIESELARAPPAHQLMHSLMLRLMIPTVKVQLISYTLPLLRSSPL</sequence>
<protein>
    <submittedName>
        <fullName evidence="1">Uncharacterized protein</fullName>
    </submittedName>
</protein>
<organism evidence="1 2">
    <name type="scientific">Portunus trituberculatus</name>
    <name type="common">Swimming crab</name>
    <name type="synonym">Neptunus trituberculatus</name>
    <dbReference type="NCBI Taxonomy" id="210409"/>
    <lineage>
        <taxon>Eukaryota</taxon>
        <taxon>Metazoa</taxon>
        <taxon>Ecdysozoa</taxon>
        <taxon>Arthropoda</taxon>
        <taxon>Crustacea</taxon>
        <taxon>Multicrustacea</taxon>
        <taxon>Malacostraca</taxon>
        <taxon>Eumalacostraca</taxon>
        <taxon>Eucarida</taxon>
        <taxon>Decapoda</taxon>
        <taxon>Pleocyemata</taxon>
        <taxon>Brachyura</taxon>
        <taxon>Eubrachyura</taxon>
        <taxon>Portunoidea</taxon>
        <taxon>Portunidae</taxon>
        <taxon>Portuninae</taxon>
        <taxon>Portunus</taxon>
    </lineage>
</organism>
<dbReference type="EMBL" id="VSRR010058219">
    <property type="protein sequence ID" value="MPC81857.1"/>
    <property type="molecule type" value="Genomic_DNA"/>
</dbReference>